<feature type="compositionally biased region" description="Basic and acidic residues" evidence="1">
    <location>
        <begin position="50"/>
        <end position="73"/>
    </location>
</feature>
<feature type="region of interest" description="Disordered" evidence="1">
    <location>
        <begin position="49"/>
        <end position="73"/>
    </location>
</feature>
<accession>A0A8X6W426</accession>
<sequence length="106" mass="12542">MNQETLDKIILLVWVCFTIRFLFFSYWDILILPPILILIDSARFHNNTQDQEHLSGDMNPEAKSHHTQDSKFKEQRKHFTSLDILVQLMIQEELQRIEKKSAASSK</sequence>
<keyword evidence="2" id="KW-0472">Membrane</keyword>
<dbReference type="Proteomes" id="UP000887159">
    <property type="component" value="Unassembled WGS sequence"/>
</dbReference>
<evidence type="ECO:0000256" key="1">
    <source>
        <dbReference type="SAM" id="MobiDB-lite"/>
    </source>
</evidence>
<name>A0A8X6W426_TRICX</name>
<dbReference type="EMBL" id="BMAU01021381">
    <property type="protein sequence ID" value="GFY27759.1"/>
    <property type="molecule type" value="Genomic_DNA"/>
</dbReference>
<evidence type="ECO:0000256" key="2">
    <source>
        <dbReference type="SAM" id="Phobius"/>
    </source>
</evidence>
<proteinExistence type="predicted"/>
<evidence type="ECO:0000313" key="3">
    <source>
        <dbReference type="EMBL" id="GFY27759.1"/>
    </source>
</evidence>
<organism evidence="3 4">
    <name type="scientific">Trichonephila clavipes</name>
    <name type="common">Golden silk orbweaver</name>
    <name type="synonym">Nephila clavipes</name>
    <dbReference type="NCBI Taxonomy" id="2585209"/>
    <lineage>
        <taxon>Eukaryota</taxon>
        <taxon>Metazoa</taxon>
        <taxon>Ecdysozoa</taxon>
        <taxon>Arthropoda</taxon>
        <taxon>Chelicerata</taxon>
        <taxon>Arachnida</taxon>
        <taxon>Araneae</taxon>
        <taxon>Araneomorphae</taxon>
        <taxon>Entelegynae</taxon>
        <taxon>Araneoidea</taxon>
        <taxon>Nephilidae</taxon>
        <taxon>Trichonephila</taxon>
    </lineage>
</organism>
<keyword evidence="4" id="KW-1185">Reference proteome</keyword>
<dbReference type="AlphaFoldDB" id="A0A8X6W426"/>
<evidence type="ECO:0000313" key="4">
    <source>
        <dbReference type="Proteomes" id="UP000887159"/>
    </source>
</evidence>
<keyword evidence="2" id="KW-0812">Transmembrane</keyword>
<comment type="caution">
    <text evidence="3">The sequence shown here is derived from an EMBL/GenBank/DDBJ whole genome shotgun (WGS) entry which is preliminary data.</text>
</comment>
<gene>
    <name evidence="3" type="ORF">TNCV_242251</name>
</gene>
<keyword evidence="2" id="KW-1133">Transmembrane helix</keyword>
<feature type="transmembrane region" description="Helical" evidence="2">
    <location>
        <begin position="12"/>
        <end position="39"/>
    </location>
</feature>
<protein>
    <submittedName>
        <fullName evidence="3">Uncharacterized protein</fullName>
    </submittedName>
</protein>
<reference evidence="3" key="1">
    <citation type="submission" date="2020-08" db="EMBL/GenBank/DDBJ databases">
        <title>Multicomponent nature underlies the extraordinary mechanical properties of spider dragline silk.</title>
        <authorList>
            <person name="Kono N."/>
            <person name="Nakamura H."/>
            <person name="Mori M."/>
            <person name="Yoshida Y."/>
            <person name="Ohtoshi R."/>
            <person name="Malay A.D."/>
            <person name="Moran D.A.P."/>
            <person name="Tomita M."/>
            <person name="Numata K."/>
            <person name="Arakawa K."/>
        </authorList>
    </citation>
    <scope>NUCLEOTIDE SEQUENCE</scope>
</reference>